<dbReference type="EMBL" id="CP093313">
    <property type="protein sequence ID" value="UWZ83009.1"/>
    <property type="molecule type" value="Genomic_DNA"/>
</dbReference>
<evidence type="ECO:0000256" key="3">
    <source>
        <dbReference type="RuleBase" id="RU004447"/>
    </source>
</evidence>
<proteinExistence type="inferred from homology"/>
<evidence type="ECO:0000259" key="5">
    <source>
        <dbReference type="Pfam" id="PF05193"/>
    </source>
</evidence>
<dbReference type="GO" id="GO:0004222">
    <property type="term" value="F:metalloendopeptidase activity"/>
    <property type="evidence" value="ECO:0007669"/>
    <property type="project" value="InterPro"/>
</dbReference>
<dbReference type="KEGG" id="orp:MOP44_20850"/>
<dbReference type="PROSITE" id="PS00143">
    <property type="entry name" value="INSULINASE"/>
    <property type="match status" value="1"/>
</dbReference>
<dbReference type="Pfam" id="PF05193">
    <property type="entry name" value="Peptidase_M16_C"/>
    <property type="match status" value="1"/>
</dbReference>
<reference evidence="6" key="1">
    <citation type="submission" date="2021-04" db="EMBL/GenBank/DDBJ databases">
        <title>Phylogenetic analysis of Acidobacteriaceae.</title>
        <authorList>
            <person name="Qiu L."/>
            <person name="Zhang Q."/>
        </authorList>
    </citation>
    <scope>NUCLEOTIDE SEQUENCE</scope>
    <source>
        <strain evidence="6">DSM 25168</strain>
    </source>
</reference>
<evidence type="ECO:0000256" key="1">
    <source>
        <dbReference type="ARBA" id="ARBA00001947"/>
    </source>
</evidence>
<dbReference type="PANTHER" id="PTHR11851:SF49">
    <property type="entry name" value="MITOCHONDRIAL-PROCESSING PEPTIDASE SUBUNIT ALPHA"/>
    <property type="match status" value="1"/>
</dbReference>
<dbReference type="FunFam" id="3.30.830.10:FF:000008">
    <property type="entry name" value="Mitochondrial-processing peptidase subunit beta"/>
    <property type="match status" value="1"/>
</dbReference>
<feature type="domain" description="Peptidase M16 C-terminal" evidence="5">
    <location>
        <begin position="173"/>
        <end position="345"/>
    </location>
</feature>
<sequence length="424" mass="47017">MTIERNLRRTVLPNGLIVLTERMEHLRSVAMGVWIKSGSRGEAAETNGISHFVEHMVFKGTRNRTAQHIAREMDSIGGNLDAFTGKETICFNVKSLADHVPIALDVLSDLVLNPVFASSDIERERGVILEEIKIDEDNPDVLVHELFTQSFWKDHPLGKPILGTTQTVNRLDQPKLLDYHSGRFHAGNMVFSAAGNLAHDEFVEAVAKQFAPLHSGQPLTELAAPVSSARILLKNKKALEQVQICLGVPSPAITDENRYATLILNTVLGGGMSSRLFQTIREERGMAYSVFSDLSPYRDTGTLCVYAGTSAAKALECIDLVMTEFRKLKEEPLSDEELTRAKDQLKGNILMGLESSNSRMANLARQEIYFGQFFSADEIIAKVEAVTPEQVQAMAQRLFDPEKIAVTLLGRLDGIKLNRQRLVC</sequence>
<evidence type="ECO:0000313" key="6">
    <source>
        <dbReference type="EMBL" id="UWZ83009.1"/>
    </source>
</evidence>
<evidence type="ECO:0000313" key="7">
    <source>
        <dbReference type="Proteomes" id="UP001059380"/>
    </source>
</evidence>
<comment type="cofactor">
    <cofactor evidence="1">
        <name>Zn(2+)</name>
        <dbReference type="ChEBI" id="CHEBI:29105"/>
    </cofactor>
</comment>
<protein>
    <submittedName>
        <fullName evidence="6">Insulinase family protein</fullName>
    </submittedName>
</protein>
<dbReference type="RefSeq" id="WP_260792342.1">
    <property type="nucleotide sequence ID" value="NZ_CP093313.1"/>
</dbReference>
<comment type="similarity">
    <text evidence="2 3">Belongs to the peptidase M16 family.</text>
</comment>
<gene>
    <name evidence="6" type="ORF">MOP44_20850</name>
</gene>
<dbReference type="GO" id="GO:0006508">
    <property type="term" value="P:proteolysis"/>
    <property type="evidence" value="ECO:0007669"/>
    <property type="project" value="InterPro"/>
</dbReference>
<dbReference type="Pfam" id="PF00675">
    <property type="entry name" value="Peptidase_M16"/>
    <property type="match status" value="1"/>
</dbReference>
<dbReference type="PANTHER" id="PTHR11851">
    <property type="entry name" value="METALLOPROTEASE"/>
    <property type="match status" value="1"/>
</dbReference>
<name>A0A9J7BKP0_9BACT</name>
<dbReference type="SUPFAM" id="SSF63411">
    <property type="entry name" value="LuxS/MPP-like metallohydrolase"/>
    <property type="match status" value="2"/>
</dbReference>
<feature type="domain" description="Peptidase M16 N-terminal" evidence="4">
    <location>
        <begin position="18"/>
        <end position="164"/>
    </location>
</feature>
<dbReference type="InterPro" id="IPR001431">
    <property type="entry name" value="Pept_M16_Zn_BS"/>
</dbReference>
<organism evidence="6 7">
    <name type="scientific">Occallatibacter riparius</name>
    <dbReference type="NCBI Taxonomy" id="1002689"/>
    <lineage>
        <taxon>Bacteria</taxon>
        <taxon>Pseudomonadati</taxon>
        <taxon>Acidobacteriota</taxon>
        <taxon>Terriglobia</taxon>
        <taxon>Terriglobales</taxon>
        <taxon>Acidobacteriaceae</taxon>
        <taxon>Occallatibacter</taxon>
    </lineage>
</organism>
<dbReference type="InterPro" id="IPR050361">
    <property type="entry name" value="MPP/UQCRC_Complex"/>
</dbReference>
<evidence type="ECO:0000259" key="4">
    <source>
        <dbReference type="Pfam" id="PF00675"/>
    </source>
</evidence>
<dbReference type="Gene3D" id="3.30.830.10">
    <property type="entry name" value="Metalloenzyme, LuxS/M16 peptidase-like"/>
    <property type="match status" value="2"/>
</dbReference>
<keyword evidence="7" id="KW-1185">Reference proteome</keyword>
<dbReference type="GO" id="GO:0046872">
    <property type="term" value="F:metal ion binding"/>
    <property type="evidence" value="ECO:0007669"/>
    <property type="project" value="InterPro"/>
</dbReference>
<evidence type="ECO:0000256" key="2">
    <source>
        <dbReference type="ARBA" id="ARBA00007261"/>
    </source>
</evidence>
<dbReference type="InterPro" id="IPR011249">
    <property type="entry name" value="Metalloenz_LuxS/M16"/>
</dbReference>
<dbReference type="InterPro" id="IPR011765">
    <property type="entry name" value="Pept_M16_N"/>
</dbReference>
<dbReference type="Proteomes" id="UP001059380">
    <property type="component" value="Chromosome"/>
</dbReference>
<accession>A0A9J7BKP0</accession>
<dbReference type="InterPro" id="IPR007863">
    <property type="entry name" value="Peptidase_M16_C"/>
</dbReference>
<dbReference type="AlphaFoldDB" id="A0A9J7BKP0"/>